<dbReference type="RefSeq" id="WP_168808445.1">
    <property type="nucleotide sequence ID" value="NZ_CP051205.1"/>
</dbReference>
<organism evidence="2 3">
    <name type="scientific">Chitinophaga oryzae</name>
    <dbReference type="NCBI Taxonomy" id="2725414"/>
    <lineage>
        <taxon>Bacteria</taxon>
        <taxon>Pseudomonadati</taxon>
        <taxon>Bacteroidota</taxon>
        <taxon>Chitinophagia</taxon>
        <taxon>Chitinophagales</taxon>
        <taxon>Chitinophagaceae</taxon>
        <taxon>Chitinophaga</taxon>
    </lineage>
</organism>
<evidence type="ECO:0000313" key="2">
    <source>
        <dbReference type="EMBL" id="QJB34424.1"/>
    </source>
</evidence>
<name>A0AAE6ZKL4_9BACT</name>
<gene>
    <name evidence="2" type="ORF">HF329_25250</name>
</gene>
<dbReference type="KEGG" id="coy:HF329_25250"/>
<proteinExistence type="predicted"/>
<protein>
    <submittedName>
        <fullName evidence="2">Uncharacterized protein</fullName>
    </submittedName>
</protein>
<dbReference type="EMBL" id="CP051205">
    <property type="protein sequence ID" value="QJB34424.1"/>
    <property type="molecule type" value="Genomic_DNA"/>
</dbReference>
<feature type="transmembrane region" description="Helical" evidence="1">
    <location>
        <begin position="70"/>
        <end position="93"/>
    </location>
</feature>
<reference evidence="3" key="1">
    <citation type="submission" date="2020-04" db="EMBL/GenBank/DDBJ databases">
        <authorList>
            <person name="Kittiwongwattana C."/>
        </authorList>
    </citation>
    <scope>NUCLEOTIDE SEQUENCE [LARGE SCALE GENOMIC DNA]</scope>
    <source>
        <strain evidence="3">1310</strain>
    </source>
</reference>
<keyword evidence="1" id="KW-0812">Transmembrane</keyword>
<evidence type="ECO:0000256" key="1">
    <source>
        <dbReference type="SAM" id="Phobius"/>
    </source>
</evidence>
<keyword evidence="1" id="KW-1133">Transmembrane helix</keyword>
<sequence>MTPRFSGKGFYQNVYIFLLVTGIILMVFAYLLYRHTFISLLIPLGIVFITGLIAFVVVRKHYNRVYGIRGFFYALSNSLLAYGGMVAFLFLLINYYGASTVDEGLVVPVKRKHLAIDSTGRITKLEKPSVIIRHQGVDKELVFDFARYPQVIAAEYVVIDYSRGFFGYDILHSYDVVQKLPEPEFPAEP</sequence>
<dbReference type="Proteomes" id="UP000502421">
    <property type="component" value="Chromosome"/>
</dbReference>
<feature type="transmembrane region" description="Helical" evidence="1">
    <location>
        <begin position="37"/>
        <end position="58"/>
    </location>
</feature>
<feature type="transmembrane region" description="Helical" evidence="1">
    <location>
        <begin position="12"/>
        <end position="31"/>
    </location>
</feature>
<dbReference type="AlphaFoldDB" id="A0AAE6ZKL4"/>
<accession>A0AAE6ZKL4</accession>
<keyword evidence="1" id="KW-0472">Membrane</keyword>
<evidence type="ECO:0000313" key="3">
    <source>
        <dbReference type="Proteomes" id="UP000502421"/>
    </source>
</evidence>